<dbReference type="InParanoid" id="T1I323"/>
<protein>
    <submittedName>
        <fullName evidence="1">Uncharacterized protein</fullName>
    </submittedName>
</protein>
<dbReference type="EnsemblMetazoa" id="RPRC010692-RA">
    <property type="protein sequence ID" value="RPRC010692-PA"/>
    <property type="gene ID" value="RPRC010692"/>
</dbReference>
<keyword evidence="2" id="KW-1185">Reference proteome</keyword>
<dbReference type="Proteomes" id="UP000015103">
    <property type="component" value="Unassembled WGS sequence"/>
</dbReference>
<evidence type="ECO:0000313" key="2">
    <source>
        <dbReference type="Proteomes" id="UP000015103"/>
    </source>
</evidence>
<dbReference type="HOGENOM" id="CLU_2190596_0_0_1"/>
<proteinExistence type="predicted"/>
<dbReference type="VEuPathDB" id="VectorBase:RPRC010692"/>
<name>T1I323_RHOPR</name>
<dbReference type="EMBL" id="ACPB03046096">
    <property type="status" value="NOT_ANNOTATED_CDS"/>
    <property type="molecule type" value="Genomic_DNA"/>
</dbReference>
<sequence>MLNTALMTGVMLSFVTAICHSEPYRRKIQQFENYRNCKIPKFLPSYISFKNADRMMEYCTDVEVNEDNTNKTTDTAIPKLKEVQNTKTLPSYICFKNAVRKMEYCTDVE</sequence>
<evidence type="ECO:0000313" key="1">
    <source>
        <dbReference type="EnsemblMetazoa" id="RPRC010692-PA"/>
    </source>
</evidence>
<dbReference type="AlphaFoldDB" id="T1I323"/>
<reference evidence="1" key="1">
    <citation type="submission" date="2015-05" db="UniProtKB">
        <authorList>
            <consortium name="EnsemblMetazoa"/>
        </authorList>
    </citation>
    <scope>IDENTIFICATION</scope>
</reference>
<accession>T1I323</accession>
<organism evidence="1 2">
    <name type="scientific">Rhodnius prolixus</name>
    <name type="common">Triatomid bug</name>
    <dbReference type="NCBI Taxonomy" id="13249"/>
    <lineage>
        <taxon>Eukaryota</taxon>
        <taxon>Metazoa</taxon>
        <taxon>Ecdysozoa</taxon>
        <taxon>Arthropoda</taxon>
        <taxon>Hexapoda</taxon>
        <taxon>Insecta</taxon>
        <taxon>Pterygota</taxon>
        <taxon>Neoptera</taxon>
        <taxon>Paraneoptera</taxon>
        <taxon>Hemiptera</taxon>
        <taxon>Heteroptera</taxon>
        <taxon>Panheteroptera</taxon>
        <taxon>Cimicomorpha</taxon>
        <taxon>Reduviidae</taxon>
        <taxon>Triatominae</taxon>
        <taxon>Rhodnius</taxon>
    </lineage>
</organism>